<evidence type="ECO:0000313" key="1">
    <source>
        <dbReference type="EMBL" id="MFC4243371.1"/>
    </source>
</evidence>
<sequence>MTRARVGSPTNQTIAVYSGRALRRRLGERAVQQTPPERLVPLVKVNISGAEAREHK</sequence>
<comment type="caution">
    <text evidence="1">The sequence shown here is derived from an EMBL/GenBank/DDBJ whole genome shotgun (WGS) entry which is preliminary data.</text>
</comment>
<evidence type="ECO:0000313" key="2">
    <source>
        <dbReference type="Proteomes" id="UP001595900"/>
    </source>
</evidence>
<dbReference type="Proteomes" id="UP001595900">
    <property type="component" value="Unassembled WGS sequence"/>
</dbReference>
<accession>A0ABV8Q4M3</accession>
<dbReference type="RefSeq" id="WP_390228396.1">
    <property type="nucleotide sequence ID" value="NZ_JBHSCN010000005.1"/>
</dbReference>
<keyword evidence="2" id="KW-1185">Reference proteome</keyword>
<proteinExistence type="predicted"/>
<gene>
    <name evidence="1" type="ORF">ACFOYW_08295</name>
</gene>
<protein>
    <submittedName>
        <fullName evidence="1">Uncharacterized protein</fullName>
    </submittedName>
</protein>
<reference evidence="2" key="1">
    <citation type="journal article" date="2019" name="Int. J. Syst. Evol. Microbiol.">
        <title>The Global Catalogue of Microorganisms (GCM) 10K type strain sequencing project: providing services to taxonomists for standard genome sequencing and annotation.</title>
        <authorList>
            <consortium name="The Broad Institute Genomics Platform"/>
            <consortium name="The Broad Institute Genome Sequencing Center for Infectious Disease"/>
            <person name="Wu L."/>
            <person name="Ma J."/>
        </authorList>
    </citation>
    <scope>NUCLEOTIDE SEQUENCE [LARGE SCALE GENOMIC DNA]</scope>
    <source>
        <strain evidence="2">CGMCC 1.10363</strain>
    </source>
</reference>
<organism evidence="1 2">
    <name type="scientific">Gryllotalpicola reticulitermitis</name>
    <dbReference type="NCBI Taxonomy" id="1184153"/>
    <lineage>
        <taxon>Bacteria</taxon>
        <taxon>Bacillati</taxon>
        <taxon>Actinomycetota</taxon>
        <taxon>Actinomycetes</taxon>
        <taxon>Micrococcales</taxon>
        <taxon>Microbacteriaceae</taxon>
        <taxon>Gryllotalpicola</taxon>
    </lineage>
</organism>
<name>A0ABV8Q4M3_9MICO</name>
<dbReference type="EMBL" id="JBHSCN010000005">
    <property type="protein sequence ID" value="MFC4243371.1"/>
    <property type="molecule type" value="Genomic_DNA"/>
</dbReference>